<dbReference type="Pfam" id="PF01193">
    <property type="entry name" value="RNA_pol_L"/>
    <property type="match status" value="1"/>
</dbReference>
<dbReference type="Pfam" id="PF03118">
    <property type="entry name" value="RNA_pol_A_CTD"/>
    <property type="match status" value="1"/>
</dbReference>
<feature type="region of interest" description="Alpha C-terminal domain (alpha-CTD)" evidence="11">
    <location>
        <begin position="265"/>
        <end position="338"/>
    </location>
</feature>
<keyword evidence="4 11" id="KW-0240">DNA-directed RNA polymerase</keyword>
<evidence type="ECO:0000256" key="4">
    <source>
        <dbReference type="ARBA" id="ARBA00022478"/>
    </source>
</evidence>
<dbReference type="FunFam" id="2.170.120.12:FF:000001">
    <property type="entry name" value="DNA-directed RNA polymerase subunit alpha"/>
    <property type="match status" value="1"/>
</dbReference>
<feature type="domain" description="DNA-directed RNA polymerase RpoA/D/Rpb3-type" evidence="12">
    <location>
        <begin position="19"/>
        <end position="226"/>
    </location>
</feature>
<evidence type="ECO:0000256" key="2">
    <source>
        <dbReference type="ARBA" id="ARBA00012418"/>
    </source>
</evidence>
<dbReference type="Gene3D" id="2.170.120.12">
    <property type="entry name" value="DNA-directed RNA polymerase, insert domain"/>
    <property type="match status" value="1"/>
</dbReference>
<evidence type="ECO:0000256" key="10">
    <source>
        <dbReference type="ARBA" id="ARBA00048552"/>
    </source>
</evidence>
<evidence type="ECO:0000256" key="3">
    <source>
        <dbReference type="ARBA" id="ARBA00015972"/>
    </source>
</evidence>
<organism evidence="13 14">
    <name type="scientific">Candidatus Ozemobacter sibiricus</name>
    <dbReference type="NCBI Taxonomy" id="2268124"/>
    <lineage>
        <taxon>Bacteria</taxon>
        <taxon>Candidatus Ozemobacteria</taxon>
        <taxon>Candidatus Ozemobacterales</taxon>
        <taxon>Candidatus Ozemobacteraceae</taxon>
        <taxon>Candidatus Ozemobacter</taxon>
    </lineage>
</organism>
<evidence type="ECO:0000256" key="5">
    <source>
        <dbReference type="ARBA" id="ARBA00022679"/>
    </source>
</evidence>
<evidence type="ECO:0000256" key="8">
    <source>
        <dbReference type="ARBA" id="ARBA00032524"/>
    </source>
</evidence>
<comment type="function">
    <text evidence="11">DNA-dependent RNA polymerase catalyzes the transcription of DNA into RNA using the four ribonucleoside triphosphates as substrates.</text>
</comment>
<name>A0A367ZK79_9BACT</name>
<dbReference type="GO" id="GO:0005737">
    <property type="term" value="C:cytoplasm"/>
    <property type="evidence" value="ECO:0007669"/>
    <property type="project" value="UniProtKB-ARBA"/>
</dbReference>
<comment type="similarity">
    <text evidence="1 11">Belongs to the RNA polymerase alpha chain family.</text>
</comment>
<dbReference type="HAMAP" id="MF_00059">
    <property type="entry name" value="RNApol_bact_RpoA"/>
    <property type="match status" value="1"/>
</dbReference>
<comment type="caution">
    <text evidence="13">The sequence shown here is derived from an EMBL/GenBank/DDBJ whole genome shotgun (WGS) entry which is preliminary data.</text>
</comment>
<keyword evidence="7 11" id="KW-0804">Transcription</keyword>
<dbReference type="InterPro" id="IPR011262">
    <property type="entry name" value="DNA-dir_RNA_pol_insert"/>
</dbReference>
<dbReference type="EMBL" id="QOQW01000022">
    <property type="protein sequence ID" value="RCK78506.1"/>
    <property type="molecule type" value="Genomic_DNA"/>
</dbReference>
<sequence>MIEINRPKIKFQQGDSPNHGILTLEPLEKGYGQTLGNSFRRVLLSSLPGSSVSAVQIDGVLHEFCSIPGVVEDVTEIILNLKKLVVNLHQDEPLTVRLEAKGPCQVTAKNIASHPNLVINDPDAHIAHITGDITLGMDITFTRGRGYKLAEQHKAPQQNIGLILVDSQYSPVTKVMFNVEDARVGQDINYDKLTLQVWTNGSMKPIEAIELAGKFLKAHIDLFLHLEDEEEGEGEADEEEEVRAAPKEDLVMVASQKKETQQKGYQDILIKDLEFSVRSRNCLKKAGIHTMGELMNKKASELLEIKNFGKKSLKEVREKLAQFNLTLPGDENGGGTDE</sequence>
<dbReference type="InterPro" id="IPR011260">
    <property type="entry name" value="RNAP_asu_C"/>
</dbReference>
<evidence type="ECO:0000256" key="11">
    <source>
        <dbReference type="HAMAP-Rule" id="MF_00059"/>
    </source>
</evidence>
<dbReference type="EC" id="2.7.7.6" evidence="2 11"/>
<dbReference type="NCBIfam" id="NF003519">
    <property type="entry name" value="PRK05182.2-5"/>
    <property type="match status" value="1"/>
</dbReference>
<dbReference type="NCBIfam" id="TIGR02027">
    <property type="entry name" value="rpoA"/>
    <property type="match status" value="1"/>
</dbReference>
<evidence type="ECO:0000256" key="7">
    <source>
        <dbReference type="ARBA" id="ARBA00023163"/>
    </source>
</evidence>
<feature type="region of interest" description="Alpha N-terminal domain (alpha-NTD)" evidence="11">
    <location>
        <begin position="1"/>
        <end position="227"/>
    </location>
</feature>
<comment type="catalytic activity">
    <reaction evidence="10 11">
        <text>RNA(n) + a ribonucleoside 5'-triphosphate = RNA(n+1) + diphosphate</text>
        <dbReference type="Rhea" id="RHEA:21248"/>
        <dbReference type="Rhea" id="RHEA-COMP:14527"/>
        <dbReference type="Rhea" id="RHEA-COMP:17342"/>
        <dbReference type="ChEBI" id="CHEBI:33019"/>
        <dbReference type="ChEBI" id="CHEBI:61557"/>
        <dbReference type="ChEBI" id="CHEBI:140395"/>
        <dbReference type="EC" id="2.7.7.6"/>
    </reaction>
</comment>
<comment type="domain">
    <text evidence="11">The N-terminal domain is essential for RNAP assembly and basal transcription, whereas the C-terminal domain is involved in interaction with transcriptional regulators and with upstream promoter elements.</text>
</comment>
<dbReference type="SUPFAM" id="SSF47789">
    <property type="entry name" value="C-terminal domain of RNA polymerase alpha subunit"/>
    <property type="match status" value="1"/>
</dbReference>
<dbReference type="GO" id="GO:0000428">
    <property type="term" value="C:DNA-directed RNA polymerase complex"/>
    <property type="evidence" value="ECO:0007669"/>
    <property type="project" value="UniProtKB-KW"/>
</dbReference>
<dbReference type="CDD" id="cd06928">
    <property type="entry name" value="RNAP_alpha_NTD"/>
    <property type="match status" value="1"/>
</dbReference>
<keyword evidence="6 11" id="KW-0548">Nucleotidyltransferase</keyword>
<evidence type="ECO:0000313" key="14">
    <source>
        <dbReference type="Proteomes" id="UP000252355"/>
    </source>
</evidence>
<dbReference type="SMART" id="SM00662">
    <property type="entry name" value="RPOLD"/>
    <property type="match status" value="1"/>
</dbReference>
<dbReference type="Gene3D" id="1.10.150.20">
    <property type="entry name" value="5' to 3' exonuclease, C-terminal subdomain"/>
    <property type="match status" value="1"/>
</dbReference>
<dbReference type="GO" id="GO:0003899">
    <property type="term" value="F:DNA-directed RNA polymerase activity"/>
    <property type="evidence" value="ECO:0007669"/>
    <property type="project" value="UniProtKB-UniRule"/>
</dbReference>
<dbReference type="SUPFAM" id="SSF56553">
    <property type="entry name" value="Insert subdomain of RNA polymerase alpha subunit"/>
    <property type="match status" value="1"/>
</dbReference>
<keyword evidence="5 11" id="KW-0808">Transferase</keyword>
<dbReference type="Pfam" id="PF01000">
    <property type="entry name" value="RNA_pol_A_bac"/>
    <property type="match status" value="1"/>
</dbReference>
<dbReference type="Proteomes" id="UP000252355">
    <property type="component" value="Unassembled WGS sequence"/>
</dbReference>
<proteinExistence type="inferred from homology"/>
<evidence type="ECO:0000256" key="1">
    <source>
        <dbReference type="ARBA" id="ARBA00007123"/>
    </source>
</evidence>
<dbReference type="GO" id="GO:0003677">
    <property type="term" value="F:DNA binding"/>
    <property type="evidence" value="ECO:0007669"/>
    <property type="project" value="UniProtKB-UniRule"/>
</dbReference>
<reference evidence="13 14" key="1">
    <citation type="submission" date="2018-05" db="EMBL/GenBank/DDBJ databases">
        <title>A metagenomic window into the 2 km-deep terrestrial subsurface aquifer revealed taxonomically and functionally diverse microbial community comprising novel uncultured bacterial lineages.</title>
        <authorList>
            <person name="Kadnikov V.V."/>
            <person name="Mardanov A.V."/>
            <person name="Beletsky A.V."/>
            <person name="Banks D."/>
            <person name="Pimenov N.V."/>
            <person name="Frank Y.A."/>
            <person name="Karnachuk O.V."/>
            <person name="Ravin N.V."/>
        </authorList>
    </citation>
    <scope>NUCLEOTIDE SEQUENCE [LARGE SCALE GENOMIC DNA]</scope>
    <source>
        <strain evidence="13">BY5</strain>
    </source>
</reference>
<dbReference type="GO" id="GO:0046983">
    <property type="term" value="F:protein dimerization activity"/>
    <property type="evidence" value="ECO:0007669"/>
    <property type="project" value="InterPro"/>
</dbReference>
<evidence type="ECO:0000256" key="9">
    <source>
        <dbReference type="ARBA" id="ARBA00033070"/>
    </source>
</evidence>
<gene>
    <name evidence="11" type="primary">rpoA</name>
    <name evidence="13" type="ORF">OZSIB_1426</name>
</gene>
<dbReference type="InterPro" id="IPR011773">
    <property type="entry name" value="DNA-dir_RpoA"/>
</dbReference>
<evidence type="ECO:0000256" key="6">
    <source>
        <dbReference type="ARBA" id="ARBA00022695"/>
    </source>
</evidence>
<dbReference type="InterPro" id="IPR036643">
    <property type="entry name" value="RNApol_insert_sf"/>
</dbReference>
<evidence type="ECO:0000259" key="12">
    <source>
        <dbReference type="SMART" id="SM00662"/>
    </source>
</evidence>
<dbReference type="InterPro" id="IPR036603">
    <property type="entry name" value="RBP11-like"/>
</dbReference>
<accession>A0A367ZK79</accession>
<dbReference type="SUPFAM" id="SSF55257">
    <property type="entry name" value="RBP11-like subunits of RNA polymerase"/>
    <property type="match status" value="1"/>
</dbReference>
<dbReference type="GO" id="GO:0006351">
    <property type="term" value="P:DNA-templated transcription"/>
    <property type="evidence" value="ECO:0007669"/>
    <property type="project" value="UniProtKB-UniRule"/>
</dbReference>
<comment type="subunit">
    <text evidence="11">Homodimer. The RNAP catalytic core consists of 2 alpha, 1 beta, 1 beta' and 1 omega subunit. When a sigma factor is associated with the core the holoenzyme is formed, which can initiate transcription.</text>
</comment>
<dbReference type="NCBIfam" id="NF003513">
    <property type="entry name" value="PRK05182.1-2"/>
    <property type="match status" value="1"/>
</dbReference>
<dbReference type="AlphaFoldDB" id="A0A367ZK79"/>
<dbReference type="InterPro" id="IPR011263">
    <property type="entry name" value="DNA-dir_RNA_pol_RpoA/D/Rpb3"/>
</dbReference>
<protein>
    <recommendedName>
        <fullName evidence="3 11">DNA-directed RNA polymerase subunit alpha</fullName>
        <shortName evidence="11">RNAP subunit alpha</shortName>
        <ecNumber evidence="2 11">2.7.7.6</ecNumber>
    </recommendedName>
    <alternativeName>
        <fullName evidence="9 11">RNA polymerase subunit alpha</fullName>
    </alternativeName>
    <alternativeName>
        <fullName evidence="8 11">Transcriptase subunit alpha</fullName>
    </alternativeName>
</protein>
<dbReference type="Gene3D" id="3.30.1360.10">
    <property type="entry name" value="RNA polymerase, RBP11-like subunit"/>
    <property type="match status" value="1"/>
</dbReference>
<evidence type="ECO:0000313" key="13">
    <source>
        <dbReference type="EMBL" id="RCK78506.1"/>
    </source>
</evidence>